<comment type="caution">
    <text evidence="4">The sequence shown here is derived from an EMBL/GenBank/DDBJ whole genome shotgun (WGS) entry which is preliminary data.</text>
</comment>
<gene>
    <name evidence="4" type="ORF">K8V20_10705</name>
</gene>
<dbReference type="AlphaFoldDB" id="A0A921LNV3"/>
<dbReference type="GO" id="GO:0008690">
    <property type="term" value="F:3-deoxy-manno-octulosonate cytidylyltransferase activity"/>
    <property type="evidence" value="ECO:0007669"/>
    <property type="project" value="InterPro"/>
</dbReference>
<dbReference type="SUPFAM" id="SSF53448">
    <property type="entry name" value="Nucleotide-diphospho-sugar transferases"/>
    <property type="match status" value="1"/>
</dbReference>
<evidence type="ECO:0000256" key="3">
    <source>
        <dbReference type="ARBA" id="ARBA00022985"/>
    </source>
</evidence>
<evidence type="ECO:0000313" key="5">
    <source>
        <dbReference type="Proteomes" id="UP000782880"/>
    </source>
</evidence>
<evidence type="ECO:0000256" key="2">
    <source>
        <dbReference type="ARBA" id="ARBA00022695"/>
    </source>
</evidence>
<keyword evidence="2 4" id="KW-0548">Nucleotidyltransferase</keyword>
<organism evidence="4 5">
    <name type="scientific">Subdoligranulum variabile</name>
    <dbReference type="NCBI Taxonomy" id="214851"/>
    <lineage>
        <taxon>Bacteria</taxon>
        <taxon>Bacillati</taxon>
        <taxon>Bacillota</taxon>
        <taxon>Clostridia</taxon>
        <taxon>Eubacteriales</taxon>
        <taxon>Oscillospiraceae</taxon>
        <taxon>Subdoligranulum</taxon>
    </lineage>
</organism>
<dbReference type="Proteomes" id="UP000782880">
    <property type="component" value="Unassembled WGS sequence"/>
</dbReference>
<proteinExistence type="predicted"/>
<dbReference type="InterPro" id="IPR003329">
    <property type="entry name" value="Cytidylyl_trans"/>
</dbReference>
<dbReference type="EMBL" id="DYVE01000276">
    <property type="protein sequence ID" value="HJG29096.1"/>
    <property type="molecule type" value="Genomic_DNA"/>
</dbReference>
<sequence length="244" mass="27460">MKTIAVIPARYASTRMPGKPLADVLGKPMIWWVYQAAKACPKLDDVLIATDDDRIADACRKYDMQYLMTSADHDTPTGRIWEVSTKVDADLYLQLMGDEPLVNPAAFDLILPDALPQDPYYVAVLTNVMEHPADVIDFSNQKVVTNAAREILLISRSPIPYPKGTLDFEYEKVTGIQLYSKQALAFYHNTPKSILEKAEENDMMRFIENGHKVHAIVSPYKTVSVDTPKDLALVNEILKEKHHA</sequence>
<evidence type="ECO:0000313" key="4">
    <source>
        <dbReference type="EMBL" id="HJG29096.1"/>
    </source>
</evidence>
<dbReference type="InterPro" id="IPR029044">
    <property type="entry name" value="Nucleotide-diphossugar_trans"/>
</dbReference>
<dbReference type="GO" id="GO:0005829">
    <property type="term" value="C:cytosol"/>
    <property type="evidence" value="ECO:0007669"/>
    <property type="project" value="TreeGrafter"/>
</dbReference>
<dbReference type="GO" id="GO:0009103">
    <property type="term" value="P:lipopolysaccharide biosynthetic process"/>
    <property type="evidence" value="ECO:0007669"/>
    <property type="project" value="UniProtKB-KW"/>
</dbReference>
<dbReference type="PANTHER" id="PTHR42866">
    <property type="entry name" value="3-DEOXY-MANNO-OCTULOSONATE CYTIDYLYLTRANSFERASE"/>
    <property type="match status" value="1"/>
</dbReference>
<keyword evidence="1" id="KW-0808">Transferase</keyword>
<reference evidence="4" key="1">
    <citation type="journal article" date="2021" name="PeerJ">
        <title>Extensive microbial diversity within the chicken gut microbiome revealed by metagenomics and culture.</title>
        <authorList>
            <person name="Gilroy R."/>
            <person name="Ravi A."/>
            <person name="Getino M."/>
            <person name="Pursley I."/>
            <person name="Horton D.L."/>
            <person name="Alikhan N.F."/>
            <person name="Baker D."/>
            <person name="Gharbi K."/>
            <person name="Hall N."/>
            <person name="Watson M."/>
            <person name="Adriaenssens E.M."/>
            <person name="Foster-Nyarko E."/>
            <person name="Jarju S."/>
            <person name="Secka A."/>
            <person name="Antonio M."/>
            <person name="Oren A."/>
            <person name="Chaudhuri R.R."/>
            <person name="La Ragione R."/>
            <person name="Hildebrand F."/>
            <person name="Pallen M.J."/>
        </authorList>
    </citation>
    <scope>NUCLEOTIDE SEQUENCE</scope>
    <source>
        <strain evidence="4">ChiBcec21-2208</strain>
    </source>
</reference>
<dbReference type="PANTHER" id="PTHR42866:SF2">
    <property type="entry name" value="3-DEOXY-MANNO-OCTULOSONATE CYTIDYLYLTRANSFERASE, MITOCHONDRIAL"/>
    <property type="match status" value="1"/>
</dbReference>
<reference evidence="4" key="2">
    <citation type="submission" date="2021-09" db="EMBL/GenBank/DDBJ databases">
        <authorList>
            <person name="Gilroy R."/>
        </authorList>
    </citation>
    <scope>NUCLEOTIDE SEQUENCE</scope>
    <source>
        <strain evidence="4">ChiBcec21-2208</strain>
    </source>
</reference>
<name>A0A921LNV3_9FIRM</name>
<evidence type="ECO:0000256" key="1">
    <source>
        <dbReference type="ARBA" id="ARBA00022679"/>
    </source>
</evidence>
<dbReference type="InterPro" id="IPR004528">
    <property type="entry name" value="KdsB"/>
</dbReference>
<dbReference type="CDD" id="cd02517">
    <property type="entry name" value="CMP-KDO-Synthetase"/>
    <property type="match status" value="1"/>
</dbReference>
<keyword evidence="3" id="KW-0448">Lipopolysaccharide biosynthesis</keyword>
<protein>
    <submittedName>
        <fullName evidence="4">3-deoxy-manno-octulosonate cytidylyltransferase</fullName>
    </submittedName>
</protein>
<dbReference type="NCBIfam" id="NF003952">
    <property type="entry name" value="PRK05450.1-5"/>
    <property type="match status" value="1"/>
</dbReference>
<dbReference type="Gene3D" id="3.90.550.10">
    <property type="entry name" value="Spore Coat Polysaccharide Biosynthesis Protein SpsA, Chain A"/>
    <property type="match status" value="1"/>
</dbReference>
<accession>A0A921LNV3</accession>
<dbReference type="Pfam" id="PF02348">
    <property type="entry name" value="CTP_transf_3"/>
    <property type="match status" value="1"/>
</dbReference>